<dbReference type="SUPFAM" id="SSF50891">
    <property type="entry name" value="Cyclophilin-like"/>
    <property type="match status" value="2"/>
</dbReference>
<dbReference type="PROSITE" id="PS00866">
    <property type="entry name" value="CPSASE_1"/>
    <property type="match status" value="1"/>
</dbReference>
<dbReference type="InterPro" id="IPR011761">
    <property type="entry name" value="ATP-grasp"/>
</dbReference>
<evidence type="ECO:0000256" key="6">
    <source>
        <dbReference type="ARBA" id="ARBA00023267"/>
    </source>
</evidence>
<dbReference type="InterPro" id="IPR011053">
    <property type="entry name" value="Single_hybrid_motif"/>
</dbReference>
<dbReference type="Pfam" id="PF00289">
    <property type="entry name" value="Biotin_carb_N"/>
    <property type="match status" value="1"/>
</dbReference>
<dbReference type="Proteomes" id="UP000092666">
    <property type="component" value="Unassembled WGS sequence"/>
</dbReference>
<dbReference type="PROSITE" id="PS00188">
    <property type="entry name" value="BIOTIN"/>
    <property type="match status" value="1"/>
</dbReference>
<evidence type="ECO:0000259" key="11">
    <source>
        <dbReference type="PROSITE" id="PS50979"/>
    </source>
</evidence>
<dbReference type="Gene3D" id="2.40.50.100">
    <property type="match status" value="1"/>
</dbReference>
<reference evidence="12 13" key="1">
    <citation type="submission" date="2013-07" db="EMBL/GenBank/DDBJ databases">
        <title>The Genome Sequence of Cryptococcus heveanensis BCC8398.</title>
        <authorList>
            <consortium name="The Broad Institute Genome Sequencing Platform"/>
            <person name="Cuomo C."/>
            <person name="Litvintseva A."/>
            <person name="Chen Y."/>
            <person name="Heitman J."/>
            <person name="Sun S."/>
            <person name="Springer D."/>
            <person name="Dromer F."/>
            <person name="Young S.K."/>
            <person name="Zeng Q."/>
            <person name="Gargeya S."/>
            <person name="Fitzgerald M."/>
            <person name="Abouelleil A."/>
            <person name="Alvarado L."/>
            <person name="Berlin A.M."/>
            <person name="Chapman S.B."/>
            <person name="Dewar J."/>
            <person name="Goldberg J."/>
            <person name="Griggs A."/>
            <person name="Gujja S."/>
            <person name="Hansen M."/>
            <person name="Howarth C."/>
            <person name="Imamovic A."/>
            <person name="Larimer J."/>
            <person name="McCowan C."/>
            <person name="Murphy C."/>
            <person name="Pearson M."/>
            <person name="Priest M."/>
            <person name="Roberts A."/>
            <person name="Saif S."/>
            <person name="Shea T."/>
            <person name="Sykes S."/>
            <person name="Wortman J."/>
            <person name="Nusbaum C."/>
            <person name="Birren B."/>
        </authorList>
    </citation>
    <scope>NUCLEOTIDE SEQUENCE [LARGE SCALE GENOMIC DNA]</scope>
    <source>
        <strain evidence="12 13">BCC8398</strain>
    </source>
</reference>
<dbReference type="InterPro" id="IPR001882">
    <property type="entry name" value="Biotin_BS"/>
</dbReference>
<dbReference type="InterPro" id="IPR005479">
    <property type="entry name" value="CPAse_ATP-bd"/>
</dbReference>
<dbReference type="InterPro" id="IPR005481">
    <property type="entry name" value="BC-like_N"/>
</dbReference>
<dbReference type="FunFam" id="3.40.50.20:FF:000010">
    <property type="entry name" value="Propionyl-CoA carboxylase subunit alpha"/>
    <property type="match status" value="1"/>
</dbReference>
<dbReference type="Pfam" id="PF02786">
    <property type="entry name" value="CPSase_L_D2"/>
    <property type="match status" value="1"/>
</dbReference>
<evidence type="ECO:0000313" key="13">
    <source>
        <dbReference type="Proteomes" id="UP000092666"/>
    </source>
</evidence>
<evidence type="ECO:0000256" key="2">
    <source>
        <dbReference type="ARBA" id="ARBA00022598"/>
    </source>
</evidence>
<name>A0A1B9GJ63_9TREE</name>
<keyword evidence="6" id="KW-0092">Biotin</keyword>
<dbReference type="SMART" id="SM00796">
    <property type="entry name" value="AHS1"/>
    <property type="match status" value="1"/>
</dbReference>
<dbReference type="SMART" id="SM00878">
    <property type="entry name" value="Biotin_carb_C"/>
    <property type="match status" value="1"/>
</dbReference>
<dbReference type="SUPFAM" id="SSF51246">
    <property type="entry name" value="Rudiment single hybrid motif"/>
    <property type="match status" value="1"/>
</dbReference>
<evidence type="ECO:0000259" key="9">
    <source>
        <dbReference type="PROSITE" id="PS50968"/>
    </source>
</evidence>
<feature type="domain" description="Biotin carboxylation" evidence="11">
    <location>
        <begin position="9"/>
        <end position="465"/>
    </location>
</feature>
<dbReference type="GO" id="GO:0005524">
    <property type="term" value="F:ATP binding"/>
    <property type="evidence" value="ECO:0007669"/>
    <property type="project" value="UniProtKB-UniRule"/>
</dbReference>
<keyword evidence="3 7" id="KW-0547">Nucleotide-binding</keyword>
<dbReference type="AlphaFoldDB" id="A0A1B9GJ63"/>
<dbReference type="PANTHER" id="PTHR18866:SF128">
    <property type="entry name" value="UREA AMIDOLYASE"/>
    <property type="match status" value="1"/>
</dbReference>
<dbReference type="InterPro" id="IPR005482">
    <property type="entry name" value="Biotin_COase_C"/>
</dbReference>
<dbReference type="SMART" id="SM00797">
    <property type="entry name" value="AHS2"/>
    <property type="match status" value="1"/>
</dbReference>
<dbReference type="PROSITE" id="PS50979">
    <property type="entry name" value="BC"/>
    <property type="match status" value="1"/>
</dbReference>
<dbReference type="SUPFAM" id="SSF51230">
    <property type="entry name" value="Single hybrid motif"/>
    <property type="match status" value="1"/>
</dbReference>
<dbReference type="Pfam" id="PF02682">
    <property type="entry name" value="CT_C_D"/>
    <property type="match status" value="1"/>
</dbReference>
<dbReference type="EMBL" id="KV700139">
    <property type="protein sequence ID" value="OCF30975.1"/>
    <property type="molecule type" value="Genomic_DNA"/>
</dbReference>
<dbReference type="GO" id="GO:0016874">
    <property type="term" value="F:ligase activity"/>
    <property type="evidence" value="ECO:0007669"/>
    <property type="project" value="UniProtKB-KW"/>
</dbReference>
<dbReference type="NCBIfam" id="TIGR00724">
    <property type="entry name" value="urea_amlyse_rel"/>
    <property type="match status" value="1"/>
</dbReference>
<dbReference type="OrthoDB" id="196847at2759"/>
<evidence type="ECO:0000256" key="7">
    <source>
        <dbReference type="PROSITE-ProRule" id="PRU00409"/>
    </source>
</evidence>
<dbReference type="InterPro" id="IPR003833">
    <property type="entry name" value="CT_C_D"/>
</dbReference>
<gene>
    <name evidence="12" type="ORF">I316_07382</name>
</gene>
<evidence type="ECO:0000256" key="8">
    <source>
        <dbReference type="SAM" id="Coils"/>
    </source>
</evidence>
<evidence type="ECO:0000256" key="4">
    <source>
        <dbReference type="ARBA" id="ARBA00022801"/>
    </source>
</evidence>
<dbReference type="InterPro" id="IPR050856">
    <property type="entry name" value="Biotin_carboxylase_complex"/>
</dbReference>
<feature type="coiled-coil region" evidence="8">
    <location>
        <begin position="1126"/>
        <end position="1153"/>
    </location>
</feature>
<dbReference type="SUPFAM" id="SSF56059">
    <property type="entry name" value="Glutathione synthetase ATP-binding domain-like"/>
    <property type="match status" value="1"/>
</dbReference>
<feature type="domain" description="Lipoyl-binding" evidence="9">
    <location>
        <begin position="1154"/>
        <end position="1236"/>
    </location>
</feature>
<reference evidence="13" key="2">
    <citation type="submission" date="2013-12" db="EMBL/GenBank/DDBJ databases">
        <title>Evolution of pathogenesis and genome organization in the Tremellales.</title>
        <authorList>
            <person name="Cuomo C."/>
            <person name="Litvintseva A."/>
            <person name="Heitman J."/>
            <person name="Chen Y."/>
            <person name="Sun S."/>
            <person name="Springer D."/>
            <person name="Dromer F."/>
            <person name="Young S."/>
            <person name="Zeng Q."/>
            <person name="Chapman S."/>
            <person name="Gujja S."/>
            <person name="Saif S."/>
            <person name="Birren B."/>
        </authorList>
    </citation>
    <scope>NUCLEOTIDE SEQUENCE [LARGE SCALE GENOMIC DNA]</scope>
    <source>
        <strain evidence="13">BCC8398</strain>
    </source>
</reference>
<dbReference type="SUPFAM" id="SSF160467">
    <property type="entry name" value="PH0987 N-terminal domain-like"/>
    <property type="match status" value="1"/>
</dbReference>
<dbReference type="FunFam" id="3.30.1490.20:FF:000003">
    <property type="entry name" value="acetyl-CoA carboxylase isoform X1"/>
    <property type="match status" value="1"/>
</dbReference>
<organism evidence="12 13">
    <name type="scientific">Kwoniella heveanensis BCC8398</name>
    <dbReference type="NCBI Taxonomy" id="1296120"/>
    <lineage>
        <taxon>Eukaryota</taxon>
        <taxon>Fungi</taxon>
        <taxon>Dikarya</taxon>
        <taxon>Basidiomycota</taxon>
        <taxon>Agaricomycotina</taxon>
        <taxon>Tremellomycetes</taxon>
        <taxon>Tremellales</taxon>
        <taxon>Cryptococcaceae</taxon>
        <taxon>Kwoniella</taxon>
    </lineage>
</organism>
<dbReference type="SUPFAM" id="SSF52440">
    <property type="entry name" value="PreATP-grasp domain"/>
    <property type="match status" value="1"/>
</dbReference>
<dbReference type="Pfam" id="PF02785">
    <property type="entry name" value="Biotin_carb_C"/>
    <property type="match status" value="1"/>
</dbReference>
<evidence type="ECO:0000256" key="5">
    <source>
        <dbReference type="ARBA" id="ARBA00022840"/>
    </source>
</evidence>
<keyword evidence="5 7" id="KW-0067">ATP-binding</keyword>
<dbReference type="Pfam" id="PF00364">
    <property type="entry name" value="Biotin_lipoyl"/>
    <property type="match status" value="1"/>
</dbReference>
<dbReference type="Gene3D" id="2.40.100.10">
    <property type="entry name" value="Cyclophilin-like"/>
    <property type="match status" value="2"/>
</dbReference>
<dbReference type="InterPro" id="IPR029000">
    <property type="entry name" value="Cyclophilin-like_dom_sf"/>
</dbReference>
<proteinExistence type="predicted"/>
<keyword evidence="4" id="KW-0378">Hydrolase</keyword>
<dbReference type="InterPro" id="IPR011054">
    <property type="entry name" value="Rudment_hybrid_motif"/>
</dbReference>
<dbReference type="Pfam" id="PF02626">
    <property type="entry name" value="CT_A_B"/>
    <property type="match status" value="1"/>
</dbReference>
<keyword evidence="8" id="KW-0175">Coiled coil</keyword>
<dbReference type="Gene3D" id="3.30.470.20">
    <property type="entry name" value="ATP-grasp fold, B domain"/>
    <property type="match status" value="1"/>
</dbReference>
<dbReference type="GO" id="GO:0046872">
    <property type="term" value="F:metal ion binding"/>
    <property type="evidence" value="ECO:0007669"/>
    <property type="project" value="InterPro"/>
</dbReference>
<dbReference type="CDD" id="cd06850">
    <property type="entry name" value="biotinyl_domain"/>
    <property type="match status" value="1"/>
</dbReference>
<evidence type="ECO:0000313" key="12">
    <source>
        <dbReference type="EMBL" id="OCF30975.1"/>
    </source>
</evidence>
<dbReference type="PROSITE" id="PS00867">
    <property type="entry name" value="CPSASE_2"/>
    <property type="match status" value="1"/>
</dbReference>
<accession>A0A1B9GJ63</accession>
<comment type="cofactor">
    <cofactor evidence="1">
        <name>biotin</name>
        <dbReference type="ChEBI" id="CHEBI:57586"/>
    </cofactor>
</comment>
<dbReference type="PROSITE" id="PS50968">
    <property type="entry name" value="BIOTINYL_LIPOYL"/>
    <property type="match status" value="1"/>
</dbReference>
<dbReference type="InterPro" id="IPR003778">
    <property type="entry name" value="CT_A_B"/>
</dbReference>
<dbReference type="PANTHER" id="PTHR18866">
    <property type="entry name" value="CARBOXYLASE:PYRUVATE/ACETYL-COA/PROPIONYL-COA CARBOXYLASE"/>
    <property type="match status" value="1"/>
</dbReference>
<evidence type="ECO:0000259" key="10">
    <source>
        <dbReference type="PROSITE" id="PS50975"/>
    </source>
</evidence>
<dbReference type="STRING" id="1296120.A0A1B9GJ63"/>
<dbReference type="InterPro" id="IPR011764">
    <property type="entry name" value="Biotin_carboxylation_dom"/>
</dbReference>
<evidence type="ECO:0000256" key="3">
    <source>
        <dbReference type="ARBA" id="ARBA00022741"/>
    </source>
</evidence>
<protein>
    <submittedName>
        <fullName evidence="12">Urea carboxylase</fullName>
    </submittedName>
</protein>
<evidence type="ECO:0000256" key="1">
    <source>
        <dbReference type="ARBA" id="ARBA00001953"/>
    </source>
</evidence>
<dbReference type="GO" id="GO:0016787">
    <property type="term" value="F:hydrolase activity"/>
    <property type="evidence" value="ECO:0007669"/>
    <property type="project" value="UniProtKB-KW"/>
</dbReference>
<dbReference type="PROSITE" id="PS50975">
    <property type="entry name" value="ATP_GRASP"/>
    <property type="match status" value="1"/>
</dbReference>
<dbReference type="Gene3D" id="3.30.1360.40">
    <property type="match status" value="1"/>
</dbReference>
<feature type="domain" description="ATP-grasp" evidence="10">
    <location>
        <begin position="127"/>
        <end position="326"/>
    </location>
</feature>
<dbReference type="InterPro" id="IPR016185">
    <property type="entry name" value="PreATP-grasp_dom_sf"/>
</dbReference>
<keyword evidence="2" id="KW-0436">Ligase</keyword>
<keyword evidence="13" id="KW-1185">Reference proteome</keyword>
<sequence length="1237" mass="135544">MLVIDSFQNIKKVLIANRGEIACRIIRSCKELGLISIAIYSKADRSSRHVQQADEAWLLPGNDQTAYINQEDVLEIAKKSGAHAVIPGYGFLSENDGFAEKVEAAGLTWVGPSSEVIRKFGLKHTARELAVEAKVPVISGTDLLKSAQDALEAAEKIGYPVMLKATAGGGGMGLQICWDSSEIEAAFESVHARGATLFSNTSMFMEKYVAKSRHVEVQVFGNGLGQAVHFGERECSIQRRHQKVVEECPSPFVHRHPGMRERITSCAVSLASSVGYGSAGTVEFLVDDTDGAFYFLEMNTRLQVEHGITEQCYGVDLVSLMLQQAEMQARGKGGLPFDNLSQLQKPGPKGFSIEARVYAEVPSRNFAPSPGLLQNVEWYESPGIRVDTWITSGTNISPFYDPMIAKVIVWDEESHDGATEKMVSVLTKSKVQGCPTNFQYLAAIVQSEAFKTGDTTTAFLSKENFHFTPVTVDVISGGAYTTVQDLPARRGIGNGVPEDGPMDPVSFRLANVLAGNDEKTEALEVTLVGPELLFHAPAIVAVTGGVVDVSINGQKEDMYTRLLVPAGGTLKLGMVSAGCRTYIAVKGGFPAVPDYLGSKSTTTTLKLGGVQGRHLLPNDSLDLDVRTEEWAREYKRVSIPVQARLDSIWTNKWELYVMPGPHDEPEFTTEQDRKTLYETEWKISHNATRSGYKLKGPRLEWARSDGGEGGAHPANVIDEPYSYGGLNWNGDEPVILPVDAPMAGGLATTTTIVRADFWRLGQCRPGDSVKFKRISWDSALTLRKRTEEYIAQAKAFVQDSVSAEKLKVVDVTLPEDWDETILHHTPAEEGKGTVEIKYRQAGDCHLHVTYGPMTANNLTRAHIQHRINKLNSGEIPGVVAVIGCARSYCVQFDSLQTTQKDMLSALINLEEALGADDKPIPSRVFRLPILLDDPLAKKAVTDYMETVRDSAVYLPDNMAYIAKANGVEDRDKAARSIVACPQLVVEVSFLAGSPLMVPLDPRLVYVAQKYNPVRAFTAEGTVGLGGPLAVIYPIDAPGGYQIQGRTLPPWDAYASKPQFEHPWLLREFDQVQFFEVDQEEFDDYYERFKTGRLHFDVQETTFDPAAYAKFVKSVEGETEAFVKKRNEATKLAMEEERQLLAAWREKQAKAAEELGEEGGADGEVLNVIAPMTSSVWKIQVSVGDTVKDGQTVAILEAMKMEIAVRADASMDGKKVAKIVSAPGTLLDPGQTILTISV</sequence>
<dbReference type="InterPro" id="IPR000089">
    <property type="entry name" value="Biotin_lipoyl"/>
</dbReference>